<feature type="region of interest" description="Disordered" evidence="1">
    <location>
        <begin position="53"/>
        <end position="72"/>
    </location>
</feature>
<dbReference type="InterPro" id="IPR033349">
    <property type="entry name" value="ATRIP"/>
</dbReference>
<dbReference type="GO" id="GO:0006281">
    <property type="term" value="P:DNA repair"/>
    <property type="evidence" value="ECO:0007669"/>
    <property type="project" value="TreeGrafter"/>
</dbReference>
<gene>
    <name evidence="2" type="ORF">P5673_006621</name>
</gene>
<accession>A0AAD9QWF4</accession>
<protein>
    <submittedName>
        <fullName evidence="2">ATR-interacting protein</fullName>
    </submittedName>
</protein>
<feature type="region of interest" description="Disordered" evidence="1">
    <location>
        <begin position="319"/>
        <end position="345"/>
    </location>
</feature>
<reference evidence="2" key="2">
    <citation type="journal article" date="2023" name="Science">
        <title>Genomic signatures of disease resistance in endangered staghorn corals.</title>
        <authorList>
            <person name="Vollmer S.V."/>
            <person name="Selwyn J.D."/>
            <person name="Despard B.A."/>
            <person name="Roesel C.L."/>
        </authorList>
    </citation>
    <scope>NUCLEOTIDE SEQUENCE</scope>
    <source>
        <strain evidence="2">K2</strain>
    </source>
</reference>
<evidence type="ECO:0000313" key="2">
    <source>
        <dbReference type="EMBL" id="KAK2568659.1"/>
    </source>
</evidence>
<evidence type="ECO:0000256" key="1">
    <source>
        <dbReference type="SAM" id="MobiDB-lite"/>
    </source>
</evidence>
<feature type="compositionally biased region" description="Basic residues" evidence="1">
    <location>
        <begin position="62"/>
        <end position="71"/>
    </location>
</feature>
<dbReference type="Proteomes" id="UP001249851">
    <property type="component" value="Unassembled WGS sequence"/>
</dbReference>
<sequence>MANFGNNNFLGNQKRRNFIYNPAVSASRGRNSISAQHGIAKSDALMRISVTRATNETSARSSPHKRLKTSHHLQGIKSGEFAVEDEDALDDQLAALDDEFDDDLLTECDRIASVELQSREKDNSVVASSATNADVNDGLFINDFPSNNDDYNDDDDSLATHCTQEYAVGEISTSTTPSKAATYCNGIAEDRVIGSRALQQPFITHPQESGQVMQQTRQIDLSVKSMDQYVGSSSNSFVPETILDSKSVNETLIHAGNGKRLEMVHNEQLFQSLRKEIDKFKADFLAANDKVKTLEEEKFCRDGEMRILRDSLQHFEAAEKKRQEETKAQEMQRIREQSQREKDLEKQIESLTTQIQFKDREISQMIDRSRKRVSPSTEASSPLQKKSVNMSDVLPTGSSFFQKTSPESKGKSPRSLKTSDKDGEALGKQRSQRLSKGENSETSASGGSSGGTSVLKRIPCQQREAHTLERELVQLDTESLAQTELVQNLLLPQDQEQNFPFLDIENDTLTDGSLISLLTRDVPTMSSSSNTRRSAHCTIDPSNTMHLFDTNTVSKLKNSAEDFVEKDSSRKFHSNTLVLQTLNVLLDSRHSENTFLGMTKKTLLSKFKHPHSLASATNFLPLLESHIVHYADYRTENNEENITATCLTRHSPTPDSPDSNDNSWFENDYAKNLASLQHAALISLRLLDVLVLHSPEVCSCILKSARVFCGFECDPENNDKELNREMNRQQQFFPGSEGKEPFCQHPLFPRLKIAIRKESDQMLMRLKTEKGTNENNGEEENVEHTELLGFLFKLIVPQRKESMTVAYKTLQVLTSLASKCELKYCTRLFPLLSGNLLSEFLTKDWSLTSLSLVTALLTALTRHAEFIKKLCAQSDDCILLKIYQGLLFRPQVPVSRCLEVHLQIVGFVNSLLSHSDSATLLFPLESECQCSLELIKCLVLMLDKLMNSVIHLPSASLSADNFSSLDLMLLRQGVFLLATLGFNDRLFVEHRVDVEHQYINVISNVTRFYKRISGLISEAEVLAVQDLVDFEHIEGIEWSQESDDEADETIEGMDIED</sequence>
<dbReference type="EMBL" id="JARQWQ010000011">
    <property type="protein sequence ID" value="KAK2568659.1"/>
    <property type="molecule type" value="Genomic_DNA"/>
</dbReference>
<feature type="region of interest" description="Disordered" evidence="1">
    <location>
        <begin position="359"/>
        <end position="454"/>
    </location>
</feature>
<comment type="caution">
    <text evidence="2">The sequence shown here is derived from an EMBL/GenBank/DDBJ whole genome shotgun (WGS) entry which is preliminary data.</text>
</comment>
<proteinExistence type="predicted"/>
<dbReference type="PANTHER" id="PTHR28594:SF1">
    <property type="entry name" value="ATR-INTERACTING PROTEIN"/>
    <property type="match status" value="1"/>
</dbReference>
<dbReference type="AlphaFoldDB" id="A0AAD9QWF4"/>
<reference evidence="2" key="1">
    <citation type="journal article" date="2023" name="G3 (Bethesda)">
        <title>Whole genome assembly and annotation of the endangered Caribbean coral Acropora cervicornis.</title>
        <authorList>
            <person name="Selwyn J.D."/>
            <person name="Vollmer S.V."/>
        </authorList>
    </citation>
    <scope>NUCLEOTIDE SEQUENCE</scope>
    <source>
        <strain evidence="2">K2</strain>
    </source>
</reference>
<dbReference type="PANTHER" id="PTHR28594">
    <property type="entry name" value="ATR-INTERACTING PROTEIN"/>
    <property type="match status" value="1"/>
</dbReference>
<name>A0AAD9QWF4_ACRCE</name>
<dbReference type="GO" id="GO:0000077">
    <property type="term" value="P:DNA damage checkpoint signaling"/>
    <property type="evidence" value="ECO:0007669"/>
    <property type="project" value="InterPro"/>
</dbReference>
<evidence type="ECO:0000313" key="3">
    <source>
        <dbReference type="Proteomes" id="UP001249851"/>
    </source>
</evidence>
<organism evidence="2 3">
    <name type="scientific">Acropora cervicornis</name>
    <name type="common">Staghorn coral</name>
    <dbReference type="NCBI Taxonomy" id="6130"/>
    <lineage>
        <taxon>Eukaryota</taxon>
        <taxon>Metazoa</taxon>
        <taxon>Cnidaria</taxon>
        <taxon>Anthozoa</taxon>
        <taxon>Hexacorallia</taxon>
        <taxon>Scleractinia</taxon>
        <taxon>Astrocoeniina</taxon>
        <taxon>Acroporidae</taxon>
        <taxon>Acropora</taxon>
    </lineage>
</organism>
<feature type="compositionally biased region" description="Basic and acidic residues" evidence="1">
    <location>
        <begin position="417"/>
        <end position="427"/>
    </location>
</feature>
<keyword evidence="3" id="KW-1185">Reference proteome</keyword>
<feature type="compositionally biased region" description="Polar residues" evidence="1">
    <location>
        <begin position="374"/>
        <end position="407"/>
    </location>
</feature>